<sequence length="197" mass="22888">MRMRSRPVLACIGLTDGDPSWERSFTRWPLGVCDLLVPAHTHFHPEDWAHRTRNLYQWSQPHNSFHPGSWEHVANEEMWQARMKTAFFLYDLAEGMEGDGKARLYQLSYTLYKEIVEAYPVYPPNWDRNMALACERLLRSGPQGPGVAERLLSCGIKHFSLYLTKERQEPQAPAIRSAIAQLLQERERLRQNLVQGP</sequence>
<dbReference type="PANTHER" id="PTHR16214">
    <property type="entry name" value="TRANSMEMBRANE PROTEIN 260"/>
    <property type="match status" value="1"/>
</dbReference>
<dbReference type="GeneTree" id="ENSGT00390000013544"/>
<protein>
    <submittedName>
        <fullName evidence="1">Uncharacterized protein</fullName>
    </submittedName>
</protein>
<dbReference type="AlphaFoldDB" id="A0A8C5FLX4"/>
<accession>A0A8C5FLX4</accession>
<dbReference type="Proteomes" id="UP000694546">
    <property type="component" value="Chromosome 5"/>
</dbReference>
<evidence type="ECO:0000313" key="2">
    <source>
        <dbReference type="Proteomes" id="UP000694546"/>
    </source>
</evidence>
<dbReference type="PANTHER" id="PTHR16214:SF3">
    <property type="entry name" value="TRANSMEMBRANE PROTEIN 260"/>
    <property type="match status" value="1"/>
</dbReference>
<name>A0A8C5FLX4_GADMO</name>
<reference evidence="1" key="1">
    <citation type="submission" date="2025-08" db="UniProtKB">
        <authorList>
            <consortium name="Ensembl"/>
        </authorList>
    </citation>
    <scope>IDENTIFICATION</scope>
</reference>
<keyword evidence="2" id="KW-1185">Reference proteome</keyword>
<dbReference type="OMA" id="EDWAHRT"/>
<dbReference type="Ensembl" id="ENSGMOT00000047823.1">
    <property type="protein sequence ID" value="ENSGMOP00000046256.1"/>
    <property type="gene ID" value="ENSGMOG00000034499.1"/>
</dbReference>
<organism evidence="1 2">
    <name type="scientific">Gadus morhua</name>
    <name type="common">Atlantic cod</name>
    <dbReference type="NCBI Taxonomy" id="8049"/>
    <lineage>
        <taxon>Eukaryota</taxon>
        <taxon>Metazoa</taxon>
        <taxon>Chordata</taxon>
        <taxon>Craniata</taxon>
        <taxon>Vertebrata</taxon>
        <taxon>Euteleostomi</taxon>
        <taxon>Actinopterygii</taxon>
        <taxon>Neopterygii</taxon>
        <taxon>Teleostei</taxon>
        <taxon>Neoteleostei</taxon>
        <taxon>Acanthomorphata</taxon>
        <taxon>Zeiogadaria</taxon>
        <taxon>Gadariae</taxon>
        <taxon>Gadiformes</taxon>
        <taxon>Gadoidei</taxon>
        <taxon>Gadidae</taxon>
        <taxon>Gadus</taxon>
    </lineage>
</organism>
<reference evidence="1" key="2">
    <citation type="submission" date="2025-09" db="UniProtKB">
        <authorList>
            <consortium name="Ensembl"/>
        </authorList>
    </citation>
    <scope>IDENTIFICATION</scope>
</reference>
<evidence type="ECO:0000313" key="1">
    <source>
        <dbReference type="Ensembl" id="ENSGMOP00000046256.1"/>
    </source>
</evidence>
<dbReference type="InterPro" id="IPR052724">
    <property type="entry name" value="GT117_domain-containing"/>
</dbReference>
<proteinExistence type="predicted"/>